<proteinExistence type="predicted"/>
<sequence length="124" mass="14224">MHNFSSRKTCLKTEIWAENENEKAQRTALFVFIVSLWHFPHCVIVPNQYKPIFGDGSKLSSLNSSIHSISPNPLTVSKLRLTALSTHQYLIIYRKDANLYSDMNQVCFSFIISLTFVKKKQASI</sequence>
<dbReference type="EMBL" id="FR824070">
    <property type="protein sequence ID" value="CCA16755.1"/>
    <property type="molecule type" value="Genomic_DNA"/>
</dbReference>
<gene>
    <name evidence="1" type="primary">AlNc14C25G2499</name>
    <name evidence="1" type="ORF">ALNC14_028980</name>
</gene>
<name>F0W6L0_9STRA</name>
<dbReference type="HOGENOM" id="CLU_2008172_0_0_1"/>
<dbReference type="AlphaFoldDB" id="F0W6L0"/>
<evidence type="ECO:0000313" key="1">
    <source>
        <dbReference type="EMBL" id="CCA16755.1"/>
    </source>
</evidence>
<accession>F0W6L0</accession>
<reference evidence="1" key="1">
    <citation type="journal article" date="2011" name="PLoS Biol.">
        <title>Gene gain and loss during evolution of obligate parasitism in the white rust pathogen of Arabidopsis thaliana.</title>
        <authorList>
            <person name="Kemen E."/>
            <person name="Gardiner A."/>
            <person name="Schultz-Larsen T."/>
            <person name="Kemen A.C."/>
            <person name="Balmuth A.L."/>
            <person name="Robert-Seilaniantz A."/>
            <person name="Bailey K."/>
            <person name="Holub E."/>
            <person name="Studholme D.J."/>
            <person name="Maclean D."/>
            <person name="Jones J.D."/>
        </authorList>
    </citation>
    <scope>NUCLEOTIDE SEQUENCE</scope>
</reference>
<protein>
    <submittedName>
        <fullName evidence="1">AlNc14C25G2499 protein</fullName>
    </submittedName>
</protein>
<organism evidence="1">
    <name type="scientific">Albugo laibachii Nc14</name>
    <dbReference type="NCBI Taxonomy" id="890382"/>
    <lineage>
        <taxon>Eukaryota</taxon>
        <taxon>Sar</taxon>
        <taxon>Stramenopiles</taxon>
        <taxon>Oomycota</taxon>
        <taxon>Peronosporomycetes</taxon>
        <taxon>Albuginales</taxon>
        <taxon>Albuginaceae</taxon>
        <taxon>Albugo</taxon>
    </lineage>
</organism>
<reference evidence="1" key="2">
    <citation type="submission" date="2011-02" db="EMBL/GenBank/DDBJ databases">
        <authorList>
            <person name="MacLean D."/>
        </authorList>
    </citation>
    <scope>NUCLEOTIDE SEQUENCE</scope>
</reference>